<evidence type="ECO:0000256" key="16">
    <source>
        <dbReference type="ARBA" id="ARBA00047731"/>
    </source>
</evidence>
<dbReference type="GO" id="GO:0046872">
    <property type="term" value="F:metal ion binding"/>
    <property type="evidence" value="ECO:0007669"/>
    <property type="project" value="UniProtKB-KW"/>
</dbReference>
<dbReference type="HAMAP" id="MF_00041">
    <property type="entry name" value="Cys_tRNA_synth"/>
    <property type="match status" value="1"/>
</dbReference>
<dbReference type="PANTHER" id="PTHR10890:SF27">
    <property type="entry name" value="CYSTEINE--TRNA LIGASE, MITOCHONDRIAL-RELATED"/>
    <property type="match status" value="1"/>
</dbReference>
<evidence type="ECO:0000256" key="10">
    <source>
        <dbReference type="ARBA" id="ARBA00023146"/>
    </source>
</evidence>
<dbReference type="Proteomes" id="UP001153954">
    <property type="component" value="Unassembled WGS sequence"/>
</dbReference>
<dbReference type="SUPFAM" id="SSF52374">
    <property type="entry name" value="Nucleotidylyl transferase"/>
    <property type="match status" value="1"/>
</dbReference>
<evidence type="ECO:0000256" key="1">
    <source>
        <dbReference type="ARBA" id="ARBA00001947"/>
    </source>
</evidence>
<evidence type="ECO:0000256" key="7">
    <source>
        <dbReference type="ARBA" id="ARBA00022833"/>
    </source>
</evidence>
<dbReference type="Gene3D" id="3.40.50.620">
    <property type="entry name" value="HUPs"/>
    <property type="match status" value="1"/>
</dbReference>
<sequence length="509" mass="58410">MMRIFPIFRRNLTHVCSLKPYKDTKWLMPNGNPTGMYIYNCVAQERVPIILNDPSFATWYSCGPTVYDSSHIGHACCYVKLDIIQRILKSFFNINLVTAMGVTDIDDKIIKKSLETNSDFKTVAKKYEHEFWLDMSSLNVEKPMIITRVSEHIDTISGFIKGLIDSEMAYVAKDGSVYFNTSKFPNYGKLQAGHDNGETSDDAKMNKMDFALWKGYKPSEPSWPTDWGEGRPGWHIECSAMVSKIFGSQVDFHAGGIDLKFPHHENEEAQSCAYHNSRQWANYWIHVGHLNLKDTKMSKSLKNTISIPTVLEKYSADIFRMACLMSNYRYPMEYSDEVMSTAEEVLKKFRFFLKDVQVYANQRVNGVGDYNNKLMNELQKVIENNLETLRSDFDTASCINTLLNLISHTNKIIKGKTTDYYPVPVLLVADYVLQVLTKFGLKLSESSTENITNGFIDTLVEFRHTVRSNALERKDKELLNACDVVRDKMKLMKIQINDSKDTPSWVTIK</sequence>
<keyword evidence="21" id="KW-1185">Reference proteome</keyword>
<name>A0AAU9TCG1_EUPED</name>
<comment type="catalytic activity">
    <reaction evidence="16">
        <text>S-sulfanyl-L-cysteine + L-cysteine = S-disulfanyl-L-cysteine + L-alanine</text>
        <dbReference type="Rhea" id="RHEA:78627"/>
        <dbReference type="ChEBI" id="CHEBI:35235"/>
        <dbReference type="ChEBI" id="CHEBI:57972"/>
        <dbReference type="ChEBI" id="CHEBI:58591"/>
        <dbReference type="ChEBI" id="CHEBI:229465"/>
    </reaction>
    <physiologicalReaction direction="left-to-right" evidence="16">
        <dbReference type="Rhea" id="RHEA:78628"/>
    </physiologicalReaction>
</comment>
<dbReference type="EMBL" id="CAKOGL010000003">
    <property type="protein sequence ID" value="CAH2084491.1"/>
    <property type="molecule type" value="Genomic_DNA"/>
</dbReference>
<comment type="function">
    <text evidence="12">Mitochondrial cysteine-specific aminoacyl-tRNA synthetase that catalyzes the ATP-dependent ligation of cysteine to tRNA(Cys).</text>
</comment>
<dbReference type="NCBIfam" id="TIGR00435">
    <property type="entry name" value="cysS"/>
    <property type="match status" value="1"/>
</dbReference>
<keyword evidence="9" id="KW-0648">Protein biosynthesis</keyword>
<dbReference type="CDD" id="cd00672">
    <property type="entry name" value="CysRS_core"/>
    <property type="match status" value="1"/>
</dbReference>
<organism evidence="20 21">
    <name type="scientific">Euphydryas editha</name>
    <name type="common">Edith's checkerspot</name>
    <dbReference type="NCBI Taxonomy" id="104508"/>
    <lineage>
        <taxon>Eukaryota</taxon>
        <taxon>Metazoa</taxon>
        <taxon>Ecdysozoa</taxon>
        <taxon>Arthropoda</taxon>
        <taxon>Hexapoda</taxon>
        <taxon>Insecta</taxon>
        <taxon>Pterygota</taxon>
        <taxon>Neoptera</taxon>
        <taxon>Endopterygota</taxon>
        <taxon>Lepidoptera</taxon>
        <taxon>Glossata</taxon>
        <taxon>Ditrysia</taxon>
        <taxon>Papilionoidea</taxon>
        <taxon>Nymphalidae</taxon>
        <taxon>Nymphalinae</taxon>
        <taxon>Euphydryas</taxon>
    </lineage>
</organism>
<comment type="caution">
    <text evidence="20">The sequence shown here is derived from an EMBL/GenBank/DDBJ whole genome shotgun (WGS) entry which is preliminary data.</text>
</comment>
<evidence type="ECO:0000256" key="9">
    <source>
        <dbReference type="ARBA" id="ARBA00022917"/>
    </source>
</evidence>
<evidence type="ECO:0000256" key="8">
    <source>
        <dbReference type="ARBA" id="ARBA00022840"/>
    </source>
</evidence>
<evidence type="ECO:0000256" key="4">
    <source>
        <dbReference type="ARBA" id="ARBA00022598"/>
    </source>
</evidence>
<evidence type="ECO:0000256" key="11">
    <source>
        <dbReference type="ARBA" id="ARBA00031499"/>
    </source>
</evidence>
<accession>A0AAU9TCG1</accession>
<dbReference type="GO" id="GO:0006423">
    <property type="term" value="P:cysteinyl-tRNA aminoacylation"/>
    <property type="evidence" value="ECO:0007669"/>
    <property type="project" value="InterPro"/>
</dbReference>
<dbReference type="GO" id="GO:0005737">
    <property type="term" value="C:cytoplasm"/>
    <property type="evidence" value="ECO:0007669"/>
    <property type="project" value="TreeGrafter"/>
</dbReference>
<dbReference type="Pfam" id="PF01406">
    <property type="entry name" value="tRNA-synt_1e"/>
    <property type="match status" value="1"/>
</dbReference>
<keyword evidence="4" id="KW-0436">Ligase</keyword>
<feature type="domain" description="tRNA synthetases class I catalytic" evidence="19">
    <location>
        <begin position="57"/>
        <end position="343"/>
    </location>
</feature>
<dbReference type="InterPro" id="IPR032678">
    <property type="entry name" value="tRNA-synt_1_cat_dom"/>
</dbReference>
<evidence type="ECO:0000256" key="14">
    <source>
        <dbReference type="ARBA" id="ARBA00047499"/>
    </source>
</evidence>
<keyword evidence="8" id="KW-0067">ATP-binding</keyword>
<comment type="cofactor">
    <cofactor evidence="1">
        <name>Zn(2+)</name>
        <dbReference type="ChEBI" id="CHEBI:29105"/>
    </cofactor>
</comment>
<keyword evidence="5" id="KW-0479">Metal-binding</keyword>
<dbReference type="InterPro" id="IPR024909">
    <property type="entry name" value="Cys-tRNA/MSH_ligase"/>
</dbReference>
<dbReference type="PANTHER" id="PTHR10890">
    <property type="entry name" value="CYSTEINYL-TRNA SYNTHETASE"/>
    <property type="match status" value="1"/>
</dbReference>
<evidence type="ECO:0000256" key="12">
    <source>
        <dbReference type="ARBA" id="ARBA00043868"/>
    </source>
</evidence>
<dbReference type="InterPro" id="IPR009080">
    <property type="entry name" value="tRNAsynth_Ia_anticodon-bd"/>
</dbReference>
<dbReference type="GO" id="GO:0004817">
    <property type="term" value="F:cysteine-tRNA ligase activity"/>
    <property type="evidence" value="ECO:0007669"/>
    <property type="project" value="UniProtKB-EC"/>
</dbReference>
<dbReference type="AlphaFoldDB" id="A0AAU9TCG1"/>
<dbReference type="GO" id="GO:0005524">
    <property type="term" value="F:ATP binding"/>
    <property type="evidence" value="ECO:0007669"/>
    <property type="project" value="UniProtKB-KW"/>
</dbReference>
<evidence type="ECO:0000256" key="5">
    <source>
        <dbReference type="ARBA" id="ARBA00022723"/>
    </source>
</evidence>
<evidence type="ECO:0000256" key="2">
    <source>
        <dbReference type="ARBA" id="ARBA00005594"/>
    </source>
</evidence>
<keyword evidence="10" id="KW-0030">Aminoacyl-tRNA synthetase</keyword>
<evidence type="ECO:0000259" key="19">
    <source>
        <dbReference type="Pfam" id="PF01406"/>
    </source>
</evidence>
<dbReference type="PRINTS" id="PR00983">
    <property type="entry name" value="TRNASYNTHCYS"/>
</dbReference>
<keyword evidence="7" id="KW-0862">Zinc</keyword>
<evidence type="ECO:0000256" key="3">
    <source>
        <dbReference type="ARBA" id="ARBA00012832"/>
    </source>
</evidence>
<gene>
    <name evidence="20" type="ORF">EEDITHA_LOCUS1050</name>
</gene>
<comment type="catalytic activity">
    <reaction evidence="17">
        <text>S-sulfanyl-L-cysteine + tRNA(Cys) + ATP = (S)-sulfanyl-L-cysteinyl-tRNA(Cys) + AMP + diphosphate</text>
        <dbReference type="Rhea" id="RHEA:78647"/>
        <dbReference type="Rhea" id="RHEA-COMP:9661"/>
        <dbReference type="Rhea" id="RHEA-COMP:19119"/>
        <dbReference type="ChEBI" id="CHEBI:30616"/>
        <dbReference type="ChEBI" id="CHEBI:33019"/>
        <dbReference type="ChEBI" id="CHEBI:58591"/>
        <dbReference type="ChEBI" id="CHEBI:78442"/>
        <dbReference type="ChEBI" id="CHEBI:229520"/>
        <dbReference type="ChEBI" id="CHEBI:456215"/>
    </reaction>
    <physiologicalReaction direction="left-to-right" evidence="17">
        <dbReference type="Rhea" id="RHEA:78648"/>
    </physiologicalReaction>
</comment>
<evidence type="ECO:0000256" key="18">
    <source>
        <dbReference type="ARBA" id="ARBA00049046"/>
    </source>
</evidence>
<comment type="catalytic activity">
    <reaction evidence="18">
        <text>tRNA(Cys) + L-cysteine + ATP = L-cysteinyl-tRNA(Cys) + AMP + diphosphate</text>
        <dbReference type="Rhea" id="RHEA:17773"/>
        <dbReference type="Rhea" id="RHEA-COMP:9661"/>
        <dbReference type="Rhea" id="RHEA-COMP:9679"/>
        <dbReference type="ChEBI" id="CHEBI:30616"/>
        <dbReference type="ChEBI" id="CHEBI:33019"/>
        <dbReference type="ChEBI" id="CHEBI:35235"/>
        <dbReference type="ChEBI" id="CHEBI:78442"/>
        <dbReference type="ChEBI" id="CHEBI:78517"/>
        <dbReference type="ChEBI" id="CHEBI:456215"/>
        <dbReference type="EC" id="6.1.1.16"/>
    </reaction>
    <physiologicalReaction direction="right-to-left" evidence="18">
        <dbReference type="Rhea" id="RHEA:17775"/>
    </physiologicalReaction>
</comment>
<evidence type="ECO:0000256" key="15">
    <source>
        <dbReference type="ARBA" id="ARBA00047548"/>
    </source>
</evidence>
<comment type="catalytic activity">
    <reaction evidence="14">
        <text>S-disulfanyl-L-cysteine + tRNA(Cys) + ATP = (S)-disulfanyl-L-cysteinyl-tRNA(Cys) + AMP + diphosphate</text>
        <dbReference type="Rhea" id="RHEA:78651"/>
        <dbReference type="Rhea" id="RHEA-COMP:9661"/>
        <dbReference type="Rhea" id="RHEA-COMP:19120"/>
        <dbReference type="ChEBI" id="CHEBI:30616"/>
        <dbReference type="ChEBI" id="CHEBI:33019"/>
        <dbReference type="ChEBI" id="CHEBI:78442"/>
        <dbReference type="ChEBI" id="CHEBI:229465"/>
        <dbReference type="ChEBI" id="CHEBI:229521"/>
        <dbReference type="ChEBI" id="CHEBI:456215"/>
    </reaction>
    <physiologicalReaction direction="left-to-right" evidence="14">
        <dbReference type="Rhea" id="RHEA:78652"/>
    </physiologicalReaction>
</comment>
<dbReference type="EC" id="6.1.1.16" evidence="3"/>
<protein>
    <recommendedName>
        <fullName evidence="3">cysteine--tRNA ligase</fullName>
        <ecNumber evidence="3">6.1.1.16</ecNumber>
    </recommendedName>
    <alternativeName>
        <fullName evidence="11">Cysteinyl-tRNA synthetase</fullName>
    </alternativeName>
</protein>
<comment type="function">
    <text evidence="13">In addition to its role as an aminoacyl-tRNA synthetase, has also cysteine persulfide synthase activity. Produces reactive persulfide species such as cysteine persulfide (CysSSH) from substrate cysteine and mediate direct incorporation of CysSSH into proteins during translations, resulting in protein persulfides and polysulfides. CysSSHs behave as potent antioxidants and cellular protectants.</text>
</comment>
<evidence type="ECO:0000313" key="20">
    <source>
        <dbReference type="EMBL" id="CAH2084491.1"/>
    </source>
</evidence>
<dbReference type="FunFam" id="3.40.50.620:FF:000027">
    <property type="entry name" value="Cysteine--tRNA ligase, cytoplasmic"/>
    <property type="match status" value="1"/>
</dbReference>
<dbReference type="Gene3D" id="1.20.120.1910">
    <property type="entry name" value="Cysteine-tRNA ligase, C-terminal anti-codon recognition domain"/>
    <property type="match status" value="1"/>
</dbReference>
<reference evidence="20" key="1">
    <citation type="submission" date="2022-03" db="EMBL/GenBank/DDBJ databases">
        <authorList>
            <person name="Tunstrom K."/>
        </authorList>
    </citation>
    <scope>NUCLEOTIDE SEQUENCE</scope>
</reference>
<dbReference type="SUPFAM" id="SSF47323">
    <property type="entry name" value="Anticodon-binding domain of a subclass of class I aminoacyl-tRNA synthetases"/>
    <property type="match status" value="1"/>
</dbReference>
<proteinExistence type="inferred from homology"/>
<evidence type="ECO:0000256" key="13">
    <source>
        <dbReference type="ARBA" id="ARBA00045476"/>
    </source>
</evidence>
<dbReference type="InterPro" id="IPR015803">
    <property type="entry name" value="Cys-tRNA-ligase"/>
</dbReference>
<evidence type="ECO:0000256" key="6">
    <source>
        <dbReference type="ARBA" id="ARBA00022741"/>
    </source>
</evidence>
<comment type="similarity">
    <text evidence="2">Belongs to the class-I aminoacyl-tRNA synthetase family.</text>
</comment>
<keyword evidence="6" id="KW-0547">Nucleotide-binding</keyword>
<dbReference type="InterPro" id="IPR014729">
    <property type="entry name" value="Rossmann-like_a/b/a_fold"/>
</dbReference>
<evidence type="ECO:0000256" key="17">
    <source>
        <dbReference type="ARBA" id="ARBA00048609"/>
    </source>
</evidence>
<comment type="catalytic activity">
    <reaction evidence="15">
        <text>2 L-cysteine = S-sulfanyl-L-cysteine + L-alanine</text>
        <dbReference type="Rhea" id="RHEA:78543"/>
        <dbReference type="ChEBI" id="CHEBI:35235"/>
        <dbReference type="ChEBI" id="CHEBI:57972"/>
        <dbReference type="ChEBI" id="CHEBI:58591"/>
    </reaction>
    <physiologicalReaction direction="left-to-right" evidence="15">
        <dbReference type="Rhea" id="RHEA:78544"/>
    </physiologicalReaction>
</comment>
<evidence type="ECO:0000313" key="21">
    <source>
        <dbReference type="Proteomes" id="UP001153954"/>
    </source>
</evidence>